<feature type="domain" description="SRCR" evidence="13">
    <location>
        <begin position="923"/>
        <end position="992"/>
    </location>
</feature>
<feature type="chain" id="PRO_5043460532" evidence="12">
    <location>
        <begin position="19"/>
        <end position="1279"/>
    </location>
</feature>
<evidence type="ECO:0000256" key="5">
    <source>
        <dbReference type="ARBA" id="ARBA00022989"/>
    </source>
</evidence>
<dbReference type="GO" id="GO:0031638">
    <property type="term" value="P:zymogen activation"/>
    <property type="evidence" value="ECO:0007669"/>
    <property type="project" value="TreeGrafter"/>
</dbReference>
<dbReference type="InterPro" id="IPR001190">
    <property type="entry name" value="SRCR"/>
</dbReference>
<dbReference type="SUPFAM" id="SSF56487">
    <property type="entry name" value="SRCR-like"/>
    <property type="match status" value="10"/>
</dbReference>
<keyword evidence="2 11" id="KW-0812">Transmembrane</keyword>
<feature type="disulfide bond" evidence="9">
    <location>
        <begin position="1061"/>
        <end position="1071"/>
    </location>
</feature>
<feature type="domain" description="SRCR" evidence="13">
    <location>
        <begin position="503"/>
        <end position="602"/>
    </location>
</feature>
<feature type="disulfide bond" evidence="9">
    <location>
        <begin position="63"/>
        <end position="124"/>
    </location>
</feature>
<protein>
    <submittedName>
        <fullName evidence="14">Scavenger receptor cysteine-rich type 1 protein M160</fullName>
    </submittedName>
</protein>
<evidence type="ECO:0000256" key="8">
    <source>
        <dbReference type="ARBA" id="ARBA00023180"/>
    </source>
</evidence>
<feature type="domain" description="SRCR" evidence="13">
    <location>
        <begin position="399"/>
        <end position="499"/>
    </location>
</feature>
<dbReference type="GO" id="GO:0005615">
    <property type="term" value="C:extracellular space"/>
    <property type="evidence" value="ECO:0007669"/>
    <property type="project" value="TreeGrafter"/>
</dbReference>
<evidence type="ECO:0000313" key="14">
    <source>
        <dbReference type="EMBL" id="CAJ1055416.1"/>
    </source>
</evidence>
<evidence type="ECO:0000259" key="13">
    <source>
        <dbReference type="PROSITE" id="PS50287"/>
    </source>
</evidence>
<keyword evidence="15" id="KW-1185">Reference proteome</keyword>
<keyword evidence="4" id="KW-0677">Repeat</keyword>
<feature type="signal peptide" evidence="12">
    <location>
        <begin position="1"/>
        <end position="18"/>
    </location>
</feature>
<feature type="domain" description="SRCR" evidence="13">
    <location>
        <begin position="804"/>
        <end position="913"/>
    </location>
</feature>
<feature type="domain" description="SRCR" evidence="13">
    <location>
        <begin position="297"/>
        <end position="394"/>
    </location>
</feature>
<comment type="caution">
    <text evidence="9">Lacks conserved residue(s) required for the propagation of feature annotation.</text>
</comment>
<evidence type="ECO:0000256" key="12">
    <source>
        <dbReference type="SAM" id="SignalP"/>
    </source>
</evidence>
<feature type="domain" description="SRCR" evidence="13">
    <location>
        <begin position="25"/>
        <end position="125"/>
    </location>
</feature>
<dbReference type="Pfam" id="PF00530">
    <property type="entry name" value="SRCR"/>
    <property type="match status" value="9"/>
</dbReference>
<dbReference type="PROSITE" id="PS50287">
    <property type="entry name" value="SRCR_2"/>
    <property type="match status" value="10"/>
</dbReference>
<dbReference type="EMBL" id="OY660867">
    <property type="protein sequence ID" value="CAJ1055416.1"/>
    <property type="molecule type" value="Genomic_DNA"/>
</dbReference>
<feature type="disulfide bond" evidence="9">
    <location>
        <begin position="94"/>
        <end position="104"/>
    </location>
</feature>
<evidence type="ECO:0000256" key="1">
    <source>
        <dbReference type="ARBA" id="ARBA00004167"/>
    </source>
</evidence>
<evidence type="ECO:0000313" key="15">
    <source>
        <dbReference type="Proteomes" id="UP001178508"/>
    </source>
</evidence>
<dbReference type="PANTHER" id="PTHR48071:SF25">
    <property type="entry name" value="SCAVENGER RECEPTOR CYSTEINE-RICH TYPE 1 PROTEIN M160-LIKE ISOFORM X1"/>
    <property type="match status" value="1"/>
</dbReference>
<evidence type="ECO:0000256" key="10">
    <source>
        <dbReference type="SAM" id="MobiDB-lite"/>
    </source>
</evidence>
<evidence type="ECO:0000256" key="9">
    <source>
        <dbReference type="PROSITE-ProRule" id="PRU00196"/>
    </source>
</evidence>
<gene>
    <name evidence="14" type="ORF">XNOV1_A010464</name>
</gene>
<dbReference type="Gene3D" id="3.10.250.10">
    <property type="entry name" value="SRCR-like domain"/>
    <property type="match status" value="10"/>
</dbReference>
<feature type="disulfide bond" evidence="9">
    <location>
        <begin position="629"/>
        <end position="693"/>
    </location>
</feature>
<dbReference type="AlphaFoldDB" id="A0AAV1F2E9"/>
<feature type="transmembrane region" description="Helical" evidence="11">
    <location>
        <begin position="1101"/>
        <end position="1127"/>
    </location>
</feature>
<dbReference type="InterPro" id="IPR036772">
    <property type="entry name" value="SRCR-like_dom_sf"/>
</dbReference>
<evidence type="ECO:0000256" key="11">
    <source>
        <dbReference type="SAM" id="Phobius"/>
    </source>
</evidence>
<keyword evidence="5 11" id="KW-1133">Transmembrane helix</keyword>
<dbReference type="FunFam" id="3.10.250.10:FF:000016">
    <property type="entry name" value="Scavenger receptor cysteine-rich protein type 12"/>
    <property type="match status" value="2"/>
</dbReference>
<organism evidence="14 15">
    <name type="scientific">Xyrichtys novacula</name>
    <name type="common">Pearly razorfish</name>
    <name type="synonym">Hemipteronotus novacula</name>
    <dbReference type="NCBI Taxonomy" id="13765"/>
    <lineage>
        <taxon>Eukaryota</taxon>
        <taxon>Metazoa</taxon>
        <taxon>Chordata</taxon>
        <taxon>Craniata</taxon>
        <taxon>Vertebrata</taxon>
        <taxon>Euteleostomi</taxon>
        <taxon>Actinopterygii</taxon>
        <taxon>Neopterygii</taxon>
        <taxon>Teleostei</taxon>
        <taxon>Neoteleostei</taxon>
        <taxon>Acanthomorphata</taxon>
        <taxon>Eupercaria</taxon>
        <taxon>Labriformes</taxon>
        <taxon>Labridae</taxon>
        <taxon>Xyrichtys</taxon>
    </lineage>
</organism>
<evidence type="ECO:0000256" key="7">
    <source>
        <dbReference type="ARBA" id="ARBA00023157"/>
    </source>
</evidence>
<dbReference type="SMART" id="SM00202">
    <property type="entry name" value="SR"/>
    <property type="match status" value="6"/>
</dbReference>
<feature type="domain" description="SRCR" evidence="13">
    <location>
        <begin position="603"/>
        <end position="702"/>
    </location>
</feature>
<feature type="domain" description="SRCR" evidence="13">
    <location>
        <begin position="707"/>
        <end position="802"/>
    </location>
</feature>
<feature type="disulfide bond" evidence="9">
    <location>
        <begin position="573"/>
        <end position="583"/>
    </location>
</feature>
<proteinExistence type="predicted"/>
<feature type="domain" description="SRCR" evidence="13">
    <location>
        <begin position="989"/>
        <end position="1088"/>
    </location>
</feature>
<feature type="disulfide bond" evidence="9">
    <location>
        <begin position="469"/>
        <end position="479"/>
    </location>
</feature>
<keyword evidence="14" id="KW-0675">Receptor</keyword>
<feature type="disulfide bond" evidence="9">
    <location>
        <begin position="965"/>
        <end position="975"/>
    </location>
</feature>
<dbReference type="GO" id="GO:0005886">
    <property type="term" value="C:plasma membrane"/>
    <property type="evidence" value="ECO:0007669"/>
    <property type="project" value="TreeGrafter"/>
</dbReference>
<keyword evidence="7 9" id="KW-1015">Disulfide bond</keyword>
<evidence type="ECO:0000256" key="6">
    <source>
        <dbReference type="ARBA" id="ARBA00023136"/>
    </source>
</evidence>
<feature type="disulfide bond" evidence="9">
    <location>
        <begin position="775"/>
        <end position="785"/>
    </location>
</feature>
<keyword evidence="3 12" id="KW-0732">Signal</keyword>
<dbReference type="GO" id="GO:0004252">
    <property type="term" value="F:serine-type endopeptidase activity"/>
    <property type="evidence" value="ECO:0007669"/>
    <property type="project" value="TreeGrafter"/>
</dbReference>
<feature type="region of interest" description="Disordered" evidence="10">
    <location>
        <begin position="1236"/>
        <end position="1279"/>
    </location>
</feature>
<reference evidence="14" key="1">
    <citation type="submission" date="2023-08" db="EMBL/GenBank/DDBJ databases">
        <authorList>
            <person name="Alioto T."/>
            <person name="Alioto T."/>
            <person name="Gomez Garrido J."/>
        </authorList>
    </citation>
    <scope>NUCLEOTIDE SEQUENCE</scope>
</reference>
<name>A0AAV1F2E9_XYRNO</name>
<dbReference type="Proteomes" id="UP001178508">
    <property type="component" value="Chromosome 4"/>
</dbReference>
<evidence type="ECO:0000256" key="4">
    <source>
        <dbReference type="ARBA" id="ARBA00022737"/>
    </source>
</evidence>
<sequence length="1279" mass="143054">MMWLLLLLFTALIEPGNPQEKVKHLILTGGNQPCEGHVQVYYENVWGYVGDTDWDKHTEEVVCRSTHCGTPVKDSKDDVFRPIDSKVWLNEVRCRGNESNLWECRNPGWGISQYRADTVKSVKCSRNVKIKLDGYKCAGAVTFETDEKPRGYICNGNWSEDEANLLCQNLKCGQSKEIPKHPWFGWKDFQKSEKMGIKCFDTPNLKNLWQCAGQKSDSCPGPASVICTGFRRVQLRGSGSNVCSGRLEREEKGSWIPMKNKPTKPEVWCDQMKCGASGVTSVDGDKINLTCSDKVKVVLKDGNSKSECYGAVHFEVNGTTHPVCAAHWTDKEAKIVCQETNCGKMIEQRLSQKRGSGIMDYVRCSGSESSLWHCLAKRDNEDFKCESQAYVVCSDSITARLVDGPGICAGRVEIQHQGKWRRVGKTSWTDANSDTVCRQLGCGNKRKSSTSAEKFSQGSGEFLSLTVQCGPNNDHISECKISAKSRTPGENEAVGITCEDHKVVFLDGEKSCSGMVAIEHDDEMYWLSGSDKTWNEKLANTVCQQMNCGEFSNFNFTSNAELKKKIWEDSYDCLSNSTSLFDCKNTTRPSDHNDTVAFVTCSGRLTVDLTEDCWGYVNICKGEECGGVCTDTWMDEKSDKLCQNLNCGRAIHKAENWPQKSFRVMYKSMHSTKQTTDMSQCNFVKNAEKDSTCQKAAFIVCSDSVKTQITATRDKCSGNVGVFYEGLYLPVCEEALKDEKTKDLICREEGCGHAVSLIKYFGPKPKSLGIQQIQCDDDKKPLRECRITSGTTPCTFVGLQCSRHRTMELKLQTPCSGALVVYSEGERRAVSSEGWTETEGRILCHDLKCGGFSSNRSIEPILENFWNSSFSCAGVNNPQSIWNCENQTVLPKEKQLYIECEEEPNVTLSKKCYGEVKINNIHVCNTHWDMDYSHLVCQEMGCSNAIGSFSSQAPNPDKQYHHVKCEKYHSKLGQCKRFMAKCEGSLVSVSCVGNVKFNTMEKCGGQVQVDYGNKWENVCTKAPMLSKHRKQLCEKLECQQQNTSMYDPANKVASSVILMSCTDAHEDIKYCISQGSCGELKPAEVYCDGYSDNPEEKPTSMVPLILGIAFLLLVVLVLIVVIGVWVVRKSRRAANAKLRKFSQHEAVFESCDYEDLKSTVNETEDFRQSASRPEAELIMERDAQSSSSFHYDDIDESAMETRRLTSPAIPACSSGDSYAREQTYEVDNWGENYDDIEATPETRAEVHNSPRATPENVRAATPGLPERDAEDYLVPGQDR</sequence>
<evidence type="ECO:0000256" key="3">
    <source>
        <dbReference type="ARBA" id="ARBA00022729"/>
    </source>
</evidence>
<dbReference type="PRINTS" id="PR00258">
    <property type="entry name" value="SPERACTRCPTR"/>
</dbReference>
<feature type="disulfide bond" evidence="9">
    <location>
        <begin position="364"/>
        <end position="374"/>
    </location>
</feature>
<keyword evidence="8" id="KW-0325">Glycoprotein</keyword>
<feature type="disulfide bond" evidence="9">
    <location>
        <begin position="437"/>
        <end position="498"/>
    </location>
</feature>
<dbReference type="PANTHER" id="PTHR48071">
    <property type="entry name" value="SRCR DOMAIN-CONTAINING PROTEIN"/>
    <property type="match status" value="1"/>
</dbReference>
<keyword evidence="6 11" id="KW-0472">Membrane</keyword>
<comment type="subcellular location">
    <subcellularLocation>
        <location evidence="1">Membrane</location>
        <topology evidence="1">Single-pass membrane protein</topology>
    </subcellularLocation>
</comment>
<accession>A0AAV1F2E9</accession>
<feature type="domain" description="SRCR" evidence="13">
    <location>
        <begin position="128"/>
        <end position="228"/>
    </location>
</feature>
<evidence type="ECO:0000256" key="2">
    <source>
        <dbReference type="ARBA" id="ARBA00022692"/>
    </source>
</evidence>